<feature type="domain" description="Protein kinase" evidence="2">
    <location>
        <begin position="1"/>
        <end position="234"/>
    </location>
</feature>
<sequence>MDQTNKEGKIPKDYYSFEDYANENRVLRDGNEITVRFADIPAVLEAAWKLVKFYKALYDQGAFFPGDLKKSIYFHAKTGERMFDDFDKVRKFGGKVYAEDRFHEYRAPELILGETDTYTQETENWTMAVYLYELFYHSGGPFKGFSSMLENFFDQEEEYRWMAEKGVFTMEENLCENRPVHGVQDRLIKYWELYPEELRQCFREIFVDGKKDVSLRKTPKEWQMVLNRLKTQYLMCTCGKKGFVSEFEKTKEGHYRCPVCGKIYYTFESGENRIYLSNDTKLMQWQLNPKDTENNTCIGMVVENKQRKGVFGIKNMTQEEWTGIYPGGEVRPIVPGGGIPLWQGLGITFKEDCVWGIKGETKTESKLPDQPEMTQEERQEGEDNDGCNEA</sequence>
<evidence type="ECO:0000256" key="1">
    <source>
        <dbReference type="SAM" id="MobiDB-lite"/>
    </source>
</evidence>
<name>A0A9D2RV37_9FIRM</name>
<evidence type="ECO:0000313" key="4">
    <source>
        <dbReference type="Proteomes" id="UP000823842"/>
    </source>
</evidence>
<dbReference type="EMBL" id="DWYZ01000074">
    <property type="protein sequence ID" value="HJB27838.1"/>
    <property type="molecule type" value="Genomic_DNA"/>
</dbReference>
<dbReference type="SUPFAM" id="SSF56112">
    <property type="entry name" value="Protein kinase-like (PK-like)"/>
    <property type="match status" value="1"/>
</dbReference>
<dbReference type="PROSITE" id="PS50011">
    <property type="entry name" value="PROTEIN_KINASE_DOM"/>
    <property type="match status" value="1"/>
</dbReference>
<dbReference type="InterPro" id="IPR011009">
    <property type="entry name" value="Kinase-like_dom_sf"/>
</dbReference>
<dbReference type="GO" id="GO:0004672">
    <property type="term" value="F:protein kinase activity"/>
    <property type="evidence" value="ECO:0007669"/>
    <property type="project" value="InterPro"/>
</dbReference>
<dbReference type="Proteomes" id="UP000823842">
    <property type="component" value="Unassembled WGS sequence"/>
</dbReference>
<organism evidence="3 4">
    <name type="scientific">Candidatus Blautia faecavium</name>
    <dbReference type="NCBI Taxonomy" id="2838487"/>
    <lineage>
        <taxon>Bacteria</taxon>
        <taxon>Bacillati</taxon>
        <taxon>Bacillota</taxon>
        <taxon>Clostridia</taxon>
        <taxon>Lachnospirales</taxon>
        <taxon>Lachnospiraceae</taxon>
        <taxon>Blautia</taxon>
    </lineage>
</organism>
<dbReference type="AlphaFoldDB" id="A0A9D2RV37"/>
<dbReference type="Gene3D" id="1.10.510.10">
    <property type="entry name" value="Transferase(Phosphotransferase) domain 1"/>
    <property type="match status" value="1"/>
</dbReference>
<reference evidence="3" key="2">
    <citation type="submission" date="2021-04" db="EMBL/GenBank/DDBJ databases">
        <authorList>
            <person name="Gilroy R."/>
        </authorList>
    </citation>
    <scope>NUCLEOTIDE SEQUENCE</scope>
    <source>
        <strain evidence="3">ChiSjej1B19-5720</strain>
    </source>
</reference>
<dbReference type="GO" id="GO:0005524">
    <property type="term" value="F:ATP binding"/>
    <property type="evidence" value="ECO:0007669"/>
    <property type="project" value="InterPro"/>
</dbReference>
<gene>
    <name evidence="3" type="ORF">IAA06_03480</name>
</gene>
<proteinExistence type="predicted"/>
<comment type="caution">
    <text evidence="3">The sequence shown here is derived from an EMBL/GenBank/DDBJ whole genome shotgun (WGS) entry which is preliminary data.</text>
</comment>
<feature type="compositionally biased region" description="Acidic residues" evidence="1">
    <location>
        <begin position="379"/>
        <end position="390"/>
    </location>
</feature>
<reference evidence="3" key="1">
    <citation type="journal article" date="2021" name="PeerJ">
        <title>Extensive microbial diversity within the chicken gut microbiome revealed by metagenomics and culture.</title>
        <authorList>
            <person name="Gilroy R."/>
            <person name="Ravi A."/>
            <person name="Getino M."/>
            <person name="Pursley I."/>
            <person name="Horton D.L."/>
            <person name="Alikhan N.F."/>
            <person name="Baker D."/>
            <person name="Gharbi K."/>
            <person name="Hall N."/>
            <person name="Watson M."/>
            <person name="Adriaenssens E.M."/>
            <person name="Foster-Nyarko E."/>
            <person name="Jarju S."/>
            <person name="Secka A."/>
            <person name="Antonio M."/>
            <person name="Oren A."/>
            <person name="Chaudhuri R.R."/>
            <person name="La Ragione R."/>
            <person name="Hildebrand F."/>
            <person name="Pallen M.J."/>
        </authorList>
    </citation>
    <scope>NUCLEOTIDE SEQUENCE</scope>
    <source>
        <strain evidence="3">ChiSjej1B19-5720</strain>
    </source>
</reference>
<accession>A0A9D2RV37</accession>
<feature type="compositionally biased region" description="Basic and acidic residues" evidence="1">
    <location>
        <begin position="360"/>
        <end position="369"/>
    </location>
</feature>
<feature type="region of interest" description="Disordered" evidence="1">
    <location>
        <begin position="360"/>
        <end position="390"/>
    </location>
</feature>
<dbReference type="InterPro" id="IPR000719">
    <property type="entry name" value="Prot_kinase_dom"/>
</dbReference>
<evidence type="ECO:0000259" key="2">
    <source>
        <dbReference type="PROSITE" id="PS50011"/>
    </source>
</evidence>
<protein>
    <recommendedName>
        <fullName evidence="2">Protein kinase domain-containing protein</fullName>
    </recommendedName>
</protein>
<evidence type="ECO:0000313" key="3">
    <source>
        <dbReference type="EMBL" id="HJB27838.1"/>
    </source>
</evidence>